<evidence type="ECO:0000313" key="6">
    <source>
        <dbReference type="Proteomes" id="UP000248057"/>
    </source>
</evidence>
<dbReference type="PANTHER" id="PTHR31339:SF9">
    <property type="entry name" value="PLASMIN AND FIBRONECTIN-BINDING PROTEIN A"/>
    <property type="match status" value="1"/>
</dbReference>
<dbReference type="Gene3D" id="2.160.20.10">
    <property type="entry name" value="Single-stranded right-handed beta-helix, Pectin lyase-like"/>
    <property type="match status" value="1"/>
</dbReference>
<dbReference type="GO" id="GO:0004650">
    <property type="term" value="F:polygalacturonase activity"/>
    <property type="evidence" value="ECO:0007669"/>
    <property type="project" value="InterPro"/>
</dbReference>
<evidence type="ECO:0000256" key="1">
    <source>
        <dbReference type="ARBA" id="ARBA00008834"/>
    </source>
</evidence>
<evidence type="ECO:0000256" key="4">
    <source>
        <dbReference type="RuleBase" id="RU361169"/>
    </source>
</evidence>
<dbReference type="InterPro" id="IPR011050">
    <property type="entry name" value="Pectin_lyase_fold/virulence"/>
</dbReference>
<accession>A0A2V3Y1M3</accession>
<comment type="similarity">
    <text evidence="1 4">Belongs to the glycosyl hydrolase 28 family.</text>
</comment>
<keyword evidence="3 4" id="KW-0326">Glycosidase</keyword>
<dbReference type="PANTHER" id="PTHR31339">
    <property type="entry name" value="PECTIN LYASE-RELATED"/>
    <property type="match status" value="1"/>
</dbReference>
<dbReference type="EMBL" id="QJKD01000008">
    <property type="protein sequence ID" value="PXX52001.1"/>
    <property type="molecule type" value="Genomic_DNA"/>
</dbReference>
<dbReference type="GO" id="GO:0016829">
    <property type="term" value="F:lyase activity"/>
    <property type="evidence" value="ECO:0007669"/>
    <property type="project" value="UniProtKB-KW"/>
</dbReference>
<dbReference type="InterPro" id="IPR012334">
    <property type="entry name" value="Pectin_lyas_fold"/>
</dbReference>
<dbReference type="AlphaFoldDB" id="A0A2V3Y1M3"/>
<dbReference type="GeneID" id="86062490"/>
<proteinExistence type="inferred from homology"/>
<dbReference type="InterPro" id="IPR000743">
    <property type="entry name" value="Glyco_hydro_28"/>
</dbReference>
<dbReference type="InterPro" id="IPR006626">
    <property type="entry name" value="PbH1"/>
</dbReference>
<reference evidence="5 6" key="1">
    <citation type="submission" date="2018-05" db="EMBL/GenBank/DDBJ databases">
        <title>Genomic Encyclopedia of Type Strains, Phase IV (KMG-IV): sequencing the most valuable type-strain genomes for metagenomic binning, comparative biology and taxonomic classification.</title>
        <authorList>
            <person name="Goeker M."/>
        </authorList>
    </citation>
    <scope>NUCLEOTIDE SEQUENCE [LARGE SCALE GENOMIC DNA]</scope>
    <source>
        <strain evidence="5 6">DSM 24995</strain>
    </source>
</reference>
<evidence type="ECO:0000256" key="2">
    <source>
        <dbReference type="ARBA" id="ARBA00022801"/>
    </source>
</evidence>
<comment type="caution">
    <text evidence="5">The sequence shown here is derived from an EMBL/GenBank/DDBJ whole genome shotgun (WGS) entry which is preliminary data.</text>
</comment>
<name>A0A2V3Y1M3_9FIRM</name>
<keyword evidence="2 4" id="KW-0378">Hydrolase</keyword>
<dbReference type="InterPro" id="IPR051801">
    <property type="entry name" value="GH28_Enzymes"/>
</dbReference>
<evidence type="ECO:0000256" key="3">
    <source>
        <dbReference type="ARBA" id="ARBA00023295"/>
    </source>
</evidence>
<gene>
    <name evidence="5" type="ORF">DFR60_10886</name>
</gene>
<keyword evidence="6" id="KW-1185">Reference proteome</keyword>
<keyword evidence="5" id="KW-0456">Lyase</keyword>
<dbReference type="SUPFAM" id="SSF51126">
    <property type="entry name" value="Pectin lyase-like"/>
    <property type="match status" value="1"/>
</dbReference>
<dbReference type="Pfam" id="PF00295">
    <property type="entry name" value="Glyco_hydro_28"/>
    <property type="match status" value="1"/>
</dbReference>
<protein>
    <submittedName>
        <fullName evidence="5">Pectate lyase-like protein</fullName>
    </submittedName>
</protein>
<dbReference type="Proteomes" id="UP000248057">
    <property type="component" value="Unassembled WGS sequence"/>
</dbReference>
<evidence type="ECO:0000313" key="5">
    <source>
        <dbReference type="EMBL" id="PXX52001.1"/>
    </source>
</evidence>
<dbReference type="RefSeq" id="WP_110323818.1">
    <property type="nucleotide sequence ID" value="NZ_QJKD01000008.1"/>
</dbReference>
<organism evidence="5 6">
    <name type="scientific">Hungatella effluvii</name>
    <dbReference type="NCBI Taxonomy" id="1096246"/>
    <lineage>
        <taxon>Bacteria</taxon>
        <taxon>Bacillati</taxon>
        <taxon>Bacillota</taxon>
        <taxon>Clostridia</taxon>
        <taxon>Lachnospirales</taxon>
        <taxon>Lachnospiraceae</taxon>
        <taxon>Hungatella</taxon>
    </lineage>
</organism>
<dbReference type="GO" id="GO:0005975">
    <property type="term" value="P:carbohydrate metabolic process"/>
    <property type="evidence" value="ECO:0007669"/>
    <property type="project" value="InterPro"/>
</dbReference>
<dbReference type="SMART" id="SM00710">
    <property type="entry name" value="PbH1"/>
    <property type="match status" value="4"/>
</dbReference>
<sequence length="422" mass="46648">MIKQFDIREYGAEDGGQALCTKAIQSAIAEAGACGGEVYVPAGVYLTGALFLESNMSLYLAEGAVLLGIDSEDEYPVVSGRVAGIEMDWPAAVINVRNAFNVRISGPGTIDGQGEYWWKKYWGDDHRGGMRKRYEKKGLRWAVDYDCFRVRNVIVLNSENISLEEFVSRRSGFWNVHLCYSKNVTVRGIRICDNSGPSTDGIDIDSCNCVLIEGCQISCNDDNICVKSGRDADGLKVAKICKNVTIQNCTLFEGEGITLGSETSGGICNIRIINNSFIGTRNGFRIKSARTRGGVIENITVENLNMLDVAHPFLFQLNWYPKYSCCEIPTDYEGEIPKYWQALVETVPDGRGIPCVKDITVRRVTAVLQETYVGESEAFLIEGLKESPFKNLVFEDISIQAGAFGRITAVSNFTFHGVQYKV</sequence>